<accession>A0AAV7SVS7</accession>
<name>A0AAV7SVS7_PLEWA</name>
<gene>
    <name evidence="1" type="ORF">NDU88_000050</name>
</gene>
<dbReference type="Proteomes" id="UP001066276">
    <property type="component" value="Chromosome 4_1"/>
</dbReference>
<protein>
    <submittedName>
        <fullName evidence="1">Uncharacterized protein</fullName>
    </submittedName>
</protein>
<keyword evidence="2" id="KW-1185">Reference proteome</keyword>
<proteinExistence type="predicted"/>
<evidence type="ECO:0000313" key="1">
    <source>
        <dbReference type="EMBL" id="KAJ1168096.1"/>
    </source>
</evidence>
<organism evidence="1 2">
    <name type="scientific">Pleurodeles waltl</name>
    <name type="common">Iberian ribbed newt</name>
    <dbReference type="NCBI Taxonomy" id="8319"/>
    <lineage>
        <taxon>Eukaryota</taxon>
        <taxon>Metazoa</taxon>
        <taxon>Chordata</taxon>
        <taxon>Craniata</taxon>
        <taxon>Vertebrata</taxon>
        <taxon>Euteleostomi</taxon>
        <taxon>Amphibia</taxon>
        <taxon>Batrachia</taxon>
        <taxon>Caudata</taxon>
        <taxon>Salamandroidea</taxon>
        <taxon>Salamandridae</taxon>
        <taxon>Pleurodelinae</taxon>
        <taxon>Pleurodeles</taxon>
    </lineage>
</organism>
<evidence type="ECO:0000313" key="2">
    <source>
        <dbReference type="Proteomes" id="UP001066276"/>
    </source>
</evidence>
<dbReference type="EMBL" id="JANPWB010000007">
    <property type="protein sequence ID" value="KAJ1168096.1"/>
    <property type="molecule type" value="Genomic_DNA"/>
</dbReference>
<sequence length="252" mass="28550">MPVSCVMIRGEAHLTTALSGPLTRVREGSRQLMVVPRRWYCQEDRKKERKGSRQLMVVPRRWYRQVDRKKERKVGFREPGYPGSRLLRHLSLWDLGGTPRPVNRRKALGWLQGAQFTAERRCADIEAHSSLLTEELGWLRGAQSLVVTEEGSLLKLLQAEALGWLRGAQFTAERRCADIEAHSSLLTEELGWLRGAQSLVVTEEGSLLKLLQAEALGWLRGAQFTAERRCADIEAHSSLLTEELGWLRGAQS</sequence>
<comment type="caution">
    <text evidence="1">The sequence shown here is derived from an EMBL/GenBank/DDBJ whole genome shotgun (WGS) entry which is preliminary data.</text>
</comment>
<dbReference type="AlphaFoldDB" id="A0AAV7SVS7"/>
<reference evidence="1" key="1">
    <citation type="journal article" date="2022" name="bioRxiv">
        <title>Sequencing and chromosome-scale assembly of the giantPleurodeles waltlgenome.</title>
        <authorList>
            <person name="Brown T."/>
            <person name="Elewa A."/>
            <person name="Iarovenko S."/>
            <person name="Subramanian E."/>
            <person name="Araus A.J."/>
            <person name="Petzold A."/>
            <person name="Susuki M."/>
            <person name="Suzuki K.-i.T."/>
            <person name="Hayashi T."/>
            <person name="Toyoda A."/>
            <person name="Oliveira C."/>
            <person name="Osipova E."/>
            <person name="Leigh N.D."/>
            <person name="Simon A."/>
            <person name="Yun M.H."/>
        </authorList>
    </citation>
    <scope>NUCLEOTIDE SEQUENCE</scope>
    <source>
        <strain evidence="1">20211129_DDA</strain>
        <tissue evidence="1">Liver</tissue>
    </source>
</reference>